<comment type="caution">
    <text evidence="4">The sequence shown here is derived from an EMBL/GenBank/DDBJ whole genome shotgun (WGS) entry which is preliminary data.</text>
</comment>
<evidence type="ECO:0000259" key="3">
    <source>
        <dbReference type="Pfam" id="PF12849"/>
    </source>
</evidence>
<reference evidence="4 5" key="1">
    <citation type="submission" date="2020-03" db="EMBL/GenBank/DDBJ databases">
        <title>Genomic Encyclopedia of Type Strains, Phase IV (KMG-IV): sequencing the most valuable type-strain genomes for metagenomic binning, comparative biology and taxonomic classification.</title>
        <authorList>
            <person name="Goeker M."/>
        </authorList>
    </citation>
    <scope>NUCLEOTIDE SEQUENCE [LARGE SCALE GENOMIC DNA]</scope>
    <source>
        <strain evidence="4 5">DSM 22753</strain>
    </source>
</reference>
<evidence type="ECO:0000256" key="1">
    <source>
        <dbReference type="ARBA" id="ARBA00022729"/>
    </source>
</evidence>
<dbReference type="Pfam" id="PF12849">
    <property type="entry name" value="PBP_like_2"/>
    <property type="match status" value="1"/>
</dbReference>
<dbReference type="SUPFAM" id="SSF53850">
    <property type="entry name" value="Periplasmic binding protein-like II"/>
    <property type="match status" value="1"/>
</dbReference>
<gene>
    <name evidence="4" type="ORF">FHT01_000457</name>
</gene>
<feature type="domain" description="PBP" evidence="3">
    <location>
        <begin position="22"/>
        <end position="305"/>
    </location>
</feature>
<keyword evidence="5" id="KW-1185">Reference proteome</keyword>
<dbReference type="RefSeq" id="WP_140048109.1">
    <property type="nucleotide sequence ID" value="NZ_BAAAEV010000001.1"/>
</dbReference>
<dbReference type="PANTHER" id="PTHR30570">
    <property type="entry name" value="PERIPLASMIC PHOSPHATE BINDING COMPONENT OF PHOSPHATE ABC TRANSPORTER"/>
    <property type="match status" value="1"/>
</dbReference>
<feature type="signal peptide" evidence="2">
    <location>
        <begin position="1"/>
        <end position="24"/>
    </location>
</feature>
<evidence type="ECO:0000313" key="5">
    <source>
        <dbReference type="Proteomes" id="UP000788153"/>
    </source>
</evidence>
<dbReference type="PANTHER" id="PTHR30570:SF1">
    <property type="entry name" value="PHOSPHATE-BINDING PROTEIN PSTS"/>
    <property type="match status" value="1"/>
</dbReference>
<evidence type="ECO:0000256" key="2">
    <source>
        <dbReference type="SAM" id="SignalP"/>
    </source>
</evidence>
<sequence length="345" mass="36667">MTMRFGFVALAAFTLASCGGGSGAARDQIKIVGSSTVYPFTTKVAEQFVNKNPNLKAPVIESVGSGAGIQLFCAGVGPQHPDIANASRRMKPSEFDLCARNGVQGILEIQVGSDGVVLAEATNGPKLSLSDRDLYLALAANPRGRPNAARAWSDVNPALPNIPIQVLGPPSTSGTRDAFVELVMVPGCKEVDPQAEALEESDPDAFAARCQEIRSDQAYVDKGENDNLIVQGLSTNPNAIGIFGYSYLEENGSRLRGIPLDGITPTYETISNRTYPGARPLFIYVKKQHLRPVPGMQTFLAEYQSSWAPGGSLARIGMIAASAQERAKSARTIAQGIDLTKAELE</sequence>
<keyword evidence="1 2" id="KW-0732">Signal</keyword>
<dbReference type="Proteomes" id="UP000788153">
    <property type="component" value="Unassembled WGS sequence"/>
</dbReference>
<organism evidence="4 5">
    <name type="scientific">Sphingomonas japonica</name>
    <dbReference type="NCBI Taxonomy" id="511662"/>
    <lineage>
        <taxon>Bacteria</taxon>
        <taxon>Pseudomonadati</taxon>
        <taxon>Pseudomonadota</taxon>
        <taxon>Alphaproteobacteria</taxon>
        <taxon>Sphingomonadales</taxon>
        <taxon>Sphingomonadaceae</taxon>
        <taxon>Sphingomonas</taxon>
    </lineage>
</organism>
<dbReference type="InterPro" id="IPR050811">
    <property type="entry name" value="Phosphate_ABC_transporter"/>
</dbReference>
<dbReference type="InterPro" id="IPR024370">
    <property type="entry name" value="PBP_domain"/>
</dbReference>
<dbReference type="PROSITE" id="PS51257">
    <property type="entry name" value="PROKAR_LIPOPROTEIN"/>
    <property type="match status" value="1"/>
</dbReference>
<name>A0ABX0TYM0_9SPHN</name>
<accession>A0ABX0TYM0</accession>
<evidence type="ECO:0000313" key="4">
    <source>
        <dbReference type="EMBL" id="NIJ22915.1"/>
    </source>
</evidence>
<dbReference type="Gene3D" id="3.40.190.10">
    <property type="entry name" value="Periplasmic binding protein-like II"/>
    <property type="match status" value="2"/>
</dbReference>
<feature type="chain" id="PRO_5046993567" evidence="2">
    <location>
        <begin position="25"/>
        <end position="345"/>
    </location>
</feature>
<dbReference type="EMBL" id="JAASQP010000001">
    <property type="protein sequence ID" value="NIJ22915.1"/>
    <property type="molecule type" value="Genomic_DNA"/>
</dbReference>
<proteinExistence type="predicted"/>
<protein>
    <submittedName>
        <fullName evidence="4">Phosphate transport system substrate-binding protein</fullName>
    </submittedName>
</protein>